<dbReference type="SUPFAM" id="SSF53474">
    <property type="entry name" value="alpha/beta-Hydrolases"/>
    <property type="match status" value="1"/>
</dbReference>
<dbReference type="Pfam" id="PF02089">
    <property type="entry name" value="Palm_thioest"/>
    <property type="match status" value="1"/>
</dbReference>
<dbReference type="Gene3D" id="3.40.50.1820">
    <property type="entry name" value="alpha/beta hydrolase"/>
    <property type="match status" value="1"/>
</dbReference>
<reference evidence="2" key="1">
    <citation type="journal article" date="2019" name="Int. J. Syst. Evol. Microbiol.">
        <title>The Global Catalogue of Microorganisms (GCM) 10K type strain sequencing project: providing services to taxonomists for standard genome sequencing and annotation.</title>
        <authorList>
            <consortium name="The Broad Institute Genomics Platform"/>
            <consortium name="The Broad Institute Genome Sequencing Center for Infectious Disease"/>
            <person name="Wu L."/>
            <person name="Ma J."/>
        </authorList>
    </citation>
    <scope>NUCLEOTIDE SEQUENCE [LARGE SCALE GENOMIC DNA]</scope>
    <source>
        <strain evidence="2">CGMCC 4.1467</strain>
    </source>
</reference>
<dbReference type="InterPro" id="IPR029058">
    <property type="entry name" value="AB_hydrolase_fold"/>
</dbReference>
<evidence type="ECO:0000313" key="2">
    <source>
        <dbReference type="Proteomes" id="UP001596472"/>
    </source>
</evidence>
<accession>A0ABW2L2F2</accession>
<proteinExistence type="predicted"/>
<comment type="caution">
    <text evidence="1">The sequence shown here is derived from an EMBL/GenBank/DDBJ whole genome shotgun (WGS) entry which is preliminary data.</text>
</comment>
<protein>
    <submittedName>
        <fullName evidence="1">Esterase/lipase family protein</fullName>
    </submittedName>
</protein>
<organism evidence="1 2">
    <name type="scientific">Haloferula chungangensis</name>
    <dbReference type="NCBI Taxonomy" id="1048331"/>
    <lineage>
        <taxon>Bacteria</taxon>
        <taxon>Pseudomonadati</taxon>
        <taxon>Verrucomicrobiota</taxon>
        <taxon>Verrucomicrobiia</taxon>
        <taxon>Verrucomicrobiales</taxon>
        <taxon>Verrucomicrobiaceae</taxon>
        <taxon>Haloferula</taxon>
    </lineage>
</organism>
<evidence type="ECO:0000313" key="1">
    <source>
        <dbReference type="EMBL" id="MFC7336498.1"/>
    </source>
</evidence>
<keyword evidence="2" id="KW-1185">Reference proteome</keyword>
<dbReference type="Proteomes" id="UP001596472">
    <property type="component" value="Unassembled WGS sequence"/>
</dbReference>
<dbReference type="PANTHER" id="PTHR37946:SF1">
    <property type="entry name" value="SLL1969 PROTEIN"/>
    <property type="match status" value="1"/>
</dbReference>
<name>A0ABW2L2F2_9BACT</name>
<dbReference type="EMBL" id="JBHTBS010000002">
    <property type="protein sequence ID" value="MFC7336498.1"/>
    <property type="molecule type" value="Genomic_DNA"/>
</dbReference>
<sequence>MKVTHAVLVHGIWQSEARCFGFLRRDLEARGVEVIVPSLKPTDGRAGMALMAEQLKKEVNAAFGEEQEILLVGFSMGGLVARCYLQDLGGADRCEAFVTISTPHHGTKMAKFHWGKGAAEMRPGSVFLKALQDSESRMGKMPIVSYRTPMDAIVVPADSSVWGLAENICIPCPLHPLMTFSPKLRKDLLKRFEFPAG</sequence>
<dbReference type="PANTHER" id="PTHR37946">
    <property type="entry name" value="SLL1969 PROTEIN"/>
    <property type="match status" value="1"/>
</dbReference>
<gene>
    <name evidence="1" type="ORF">ACFQY0_04850</name>
</gene>